<accession>A0AAE0WIU3</accession>
<evidence type="ECO:0000313" key="1">
    <source>
        <dbReference type="EMBL" id="KAK3671183.1"/>
    </source>
</evidence>
<dbReference type="AlphaFoldDB" id="A0AAE0WIU3"/>
<gene>
    <name evidence="1" type="ORF">LTR78_008984</name>
</gene>
<reference evidence="1" key="1">
    <citation type="submission" date="2023-07" db="EMBL/GenBank/DDBJ databases">
        <title>Black Yeasts Isolated from many extreme environments.</title>
        <authorList>
            <person name="Coleine C."/>
            <person name="Stajich J.E."/>
            <person name="Selbmann L."/>
        </authorList>
    </citation>
    <scope>NUCLEOTIDE SEQUENCE</scope>
    <source>
        <strain evidence="1">CCFEE 5485</strain>
    </source>
</reference>
<proteinExistence type="predicted"/>
<dbReference type="PANTHER" id="PTHR40788:SF1">
    <property type="entry name" value="IPA PROTEIN"/>
    <property type="match status" value="1"/>
</dbReference>
<dbReference type="EMBL" id="JAUTXT010000046">
    <property type="protein sequence ID" value="KAK3671183.1"/>
    <property type="molecule type" value="Genomic_DNA"/>
</dbReference>
<organism evidence="1 2">
    <name type="scientific">Recurvomyces mirabilis</name>
    <dbReference type="NCBI Taxonomy" id="574656"/>
    <lineage>
        <taxon>Eukaryota</taxon>
        <taxon>Fungi</taxon>
        <taxon>Dikarya</taxon>
        <taxon>Ascomycota</taxon>
        <taxon>Pezizomycotina</taxon>
        <taxon>Dothideomycetes</taxon>
        <taxon>Dothideomycetidae</taxon>
        <taxon>Mycosphaerellales</taxon>
        <taxon>Teratosphaeriaceae</taxon>
        <taxon>Recurvomyces</taxon>
    </lineage>
</organism>
<name>A0AAE0WIU3_9PEZI</name>
<protein>
    <submittedName>
        <fullName evidence="1">Uncharacterized protein</fullName>
    </submittedName>
</protein>
<comment type="caution">
    <text evidence="1">The sequence shown here is derived from an EMBL/GenBank/DDBJ whole genome shotgun (WGS) entry which is preliminary data.</text>
</comment>
<evidence type="ECO:0000313" key="2">
    <source>
        <dbReference type="Proteomes" id="UP001274830"/>
    </source>
</evidence>
<keyword evidence="2" id="KW-1185">Reference proteome</keyword>
<sequence>MSASSPWPEPTPHIAALAYEFVEHLCGSQTPISTDPAREFSQFYRQKYHHARYGDGNTPGLEHDFGYKHFPFESACSVPRCPKTCETCSQHYRSIELQKWRGLGYHQTYSDAQAAELVHELIHPTQNDLAHVRAKLQLHGDAIAKRWPKRWRKRTVDPRAALLLKAKPDIYKHRWVEAELLCQSTRNISDQDLVKDHKLWLLPDLDLPGLSETPGRLLALVRARTACHPAQWVPYDSEQLHFPFDEGLALLAYILHCVVMQDQVDTFGTIVPWKKGAAHRWDIIGLLRALLVLEAQNELSTFRRSTVDLLLQAPAAEGNSDWQICAARGFMDSSYTVTGPWVDQFSIAPPVVNFATVVAAMRDRLQVAKDDLYIPNPKRLTSHGAADMRVAHESLAGFWKSFRKDKRKLLKRSGASKEGIREVVEMISYDKSAEHGLRIDEACTALDEAFAKQESKRNVRDNGRKRRPQDIVANGHMLLLPPTATLPMLKIERLTLAEPKQKIKTRRSDSAAIVPILDISMQEEHHPKIEISAASLALLQRMFTPIACSKATADIKWNEFNSAVVDAGCTFKYGGGSSVTYTFRGATGDGCVMVHRPHPDPTIDPIMLGSFGKNFAVSLGWEGESFVLRRKGVEK</sequence>
<dbReference type="Proteomes" id="UP001274830">
    <property type="component" value="Unassembled WGS sequence"/>
</dbReference>
<dbReference type="PANTHER" id="PTHR40788">
    <property type="entry name" value="CLR5 DOMAIN-CONTAINING PROTEIN-RELATED"/>
    <property type="match status" value="1"/>
</dbReference>